<dbReference type="GO" id="GO:0019843">
    <property type="term" value="F:rRNA binding"/>
    <property type="evidence" value="ECO:0007669"/>
    <property type="project" value="UniProtKB-UniRule"/>
</dbReference>
<evidence type="ECO:0000256" key="11">
    <source>
        <dbReference type="ARBA" id="ARBA00023014"/>
    </source>
</evidence>
<dbReference type="InterPro" id="IPR027492">
    <property type="entry name" value="RNA_MTrfase_RlmN"/>
</dbReference>
<proteinExistence type="inferred from homology"/>
<dbReference type="HAMAP" id="MF_01849">
    <property type="entry name" value="RNA_methyltr_RlmN"/>
    <property type="match status" value="1"/>
</dbReference>
<keyword evidence="12" id="KW-1015">Disulfide bond</keyword>
<dbReference type="GO" id="GO:0046872">
    <property type="term" value="F:metal ion binding"/>
    <property type="evidence" value="ECO:0007669"/>
    <property type="project" value="UniProtKB-KW"/>
</dbReference>
<keyword evidence="4 12" id="KW-0698">rRNA processing</keyword>
<comment type="catalytic activity">
    <reaction evidence="12">
        <text>adenosine(37) in tRNA + 2 reduced [2Fe-2S]-[ferredoxin] + 2 S-adenosyl-L-methionine = 2-methyladenosine(37) in tRNA + 5'-deoxyadenosine + L-methionine + 2 oxidized [2Fe-2S]-[ferredoxin] + S-adenosyl-L-homocysteine</text>
        <dbReference type="Rhea" id="RHEA:43332"/>
        <dbReference type="Rhea" id="RHEA-COMP:10000"/>
        <dbReference type="Rhea" id="RHEA-COMP:10001"/>
        <dbReference type="Rhea" id="RHEA-COMP:10162"/>
        <dbReference type="Rhea" id="RHEA-COMP:10485"/>
        <dbReference type="ChEBI" id="CHEBI:17319"/>
        <dbReference type="ChEBI" id="CHEBI:33737"/>
        <dbReference type="ChEBI" id="CHEBI:33738"/>
        <dbReference type="ChEBI" id="CHEBI:57844"/>
        <dbReference type="ChEBI" id="CHEBI:57856"/>
        <dbReference type="ChEBI" id="CHEBI:59789"/>
        <dbReference type="ChEBI" id="CHEBI:74411"/>
        <dbReference type="ChEBI" id="CHEBI:74497"/>
        <dbReference type="EC" id="2.1.1.192"/>
    </reaction>
</comment>
<keyword evidence="3 12" id="KW-0963">Cytoplasm</keyword>
<evidence type="ECO:0000256" key="6">
    <source>
        <dbReference type="ARBA" id="ARBA00022679"/>
    </source>
</evidence>
<comment type="catalytic activity">
    <reaction evidence="12">
        <text>adenosine(2503) in 23S rRNA + 2 reduced [2Fe-2S]-[ferredoxin] + 2 S-adenosyl-L-methionine = 2-methyladenosine(2503) in 23S rRNA + 5'-deoxyadenosine + L-methionine + 2 oxidized [2Fe-2S]-[ferredoxin] + S-adenosyl-L-homocysteine</text>
        <dbReference type="Rhea" id="RHEA:42916"/>
        <dbReference type="Rhea" id="RHEA-COMP:10000"/>
        <dbReference type="Rhea" id="RHEA-COMP:10001"/>
        <dbReference type="Rhea" id="RHEA-COMP:10152"/>
        <dbReference type="Rhea" id="RHEA-COMP:10282"/>
        <dbReference type="ChEBI" id="CHEBI:17319"/>
        <dbReference type="ChEBI" id="CHEBI:33737"/>
        <dbReference type="ChEBI" id="CHEBI:33738"/>
        <dbReference type="ChEBI" id="CHEBI:57844"/>
        <dbReference type="ChEBI" id="CHEBI:57856"/>
        <dbReference type="ChEBI" id="CHEBI:59789"/>
        <dbReference type="ChEBI" id="CHEBI:74411"/>
        <dbReference type="ChEBI" id="CHEBI:74497"/>
        <dbReference type="EC" id="2.1.1.192"/>
    </reaction>
</comment>
<keyword evidence="11 12" id="KW-0411">Iron-sulfur</keyword>
<keyword evidence="6 12" id="KW-0808">Transferase</keyword>
<dbReference type="SFLD" id="SFLDG01062">
    <property type="entry name" value="methyltransferase_(Class_A)"/>
    <property type="match status" value="1"/>
</dbReference>
<evidence type="ECO:0000256" key="7">
    <source>
        <dbReference type="ARBA" id="ARBA00022691"/>
    </source>
</evidence>
<keyword evidence="8 12" id="KW-0819">tRNA processing</keyword>
<name>A0A7Y2H0N6_UNCEI</name>
<evidence type="ECO:0000256" key="1">
    <source>
        <dbReference type="ARBA" id="ARBA00004496"/>
    </source>
</evidence>
<protein>
    <recommendedName>
        <fullName evidence="12">Probable dual-specificity RNA methyltransferase RlmN</fullName>
        <ecNumber evidence="12">2.1.1.192</ecNumber>
    </recommendedName>
    <alternativeName>
        <fullName evidence="12">23S rRNA (adenine(2503)-C(2))-methyltransferase</fullName>
    </alternativeName>
    <alternativeName>
        <fullName evidence="12">23S rRNA m2A2503 methyltransferase</fullName>
    </alternativeName>
    <alternativeName>
        <fullName evidence="12">Ribosomal RNA large subunit methyltransferase N</fullName>
    </alternativeName>
    <alternativeName>
        <fullName evidence="12">tRNA (adenine(37)-C(2))-methyltransferase</fullName>
    </alternativeName>
    <alternativeName>
        <fullName evidence="12">tRNA m2A37 methyltransferase</fullName>
    </alternativeName>
</protein>
<evidence type="ECO:0000256" key="8">
    <source>
        <dbReference type="ARBA" id="ARBA00022694"/>
    </source>
</evidence>
<evidence type="ECO:0000313" key="14">
    <source>
        <dbReference type="EMBL" id="NNF05121.1"/>
    </source>
</evidence>
<dbReference type="Gene3D" id="1.10.150.530">
    <property type="match status" value="1"/>
</dbReference>
<feature type="binding site" evidence="12">
    <location>
        <position position="111"/>
    </location>
    <ligand>
        <name>[4Fe-4S] cluster</name>
        <dbReference type="ChEBI" id="CHEBI:49883"/>
        <note>4Fe-4S-S-AdoMet</note>
    </ligand>
</feature>
<dbReference type="InterPro" id="IPR004383">
    <property type="entry name" value="rRNA_lsu_MTrfase_RlmN/Cfr"/>
</dbReference>
<evidence type="ECO:0000256" key="3">
    <source>
        <dbReference type="ARBA" id="ARBA00022490"/>
    </source>
</evidence>
<keyword evidence="9 12" id="KW-0479">Metal-binding</keyword>
<gene>
    <name evidence="12 14" type="primary">rlmN</name>
    <name evidence="14" type="ORF">HKN21_00035</name>
</gene>
<keyword evidence="7 12" id="KW-0949">S-adenosyl-L-methionine</keyword>
<dbReference type="NCBIfam" id="TIGR00048">
    <property type="entry name" value="rRNA_mod_RlmN"/>
    <property type="match status" value="1"/>
</dbReference>
<dbReference type="SUPFAM" id="SSF102114">
    <property type="entry name" value="Radical SAM enzymes"/>
    <property type="match status" value="1"/>
</dbReference>
<dbReference type="SFLD" id="SFLDS00029">
    <property type="entry name" value="Radical_SAM"/>
    <property type="match status" value="1"/>
</dbReference>
<dbReference type="GO" id="GO:0002935">
    <property type="term" value="F:tRNA (adenine(37)-C2)-methyltransferase activity"/>
    <property type="evidence" value="ECO:0007669"/>
    <property type="project" value="UniProtKB-UniRule"/>
</dbReference>
<dbReference type="Proteomes" id="UP000547674">
    <property type="component" value="Unassembled WGS sequence"/>
</dbReference>
<keyword evidence="10 12" id="KW-0408">Iron</keyword>
<feature type="domain" description="Radical SAM core" evidence="13">
    <location>
        <begin position="97"/>
        <end position="329"/>
    </location>
</feature>
<accession>A0A7Y2H0N6</accession>
<evidence type="ECO:0000313" key="15">
    <source>
        <dbReference type="Proteomes" id="UP000547674"/>
    </source>
</evidence>
<evidence type="ECO:0000256" key="5">
    <source>
        <dbReference type="ARBA" id="ARBA00022603"/>
    </source>
</evidence>
<dbReference type="Gene3D" id="3.20.20.70">
    <property type="entry name" value="Aldolase class I"/>
    <property type="match status" value="1"/>
</dbReference>
<keyword evidence="5 12" id="KW-0489">Methyltransferase</keyword>
<comment type="function">
    <text evidence="12">Specifically methylates position 2 of adenine 2503 in 23S rRNA and position 2 of adenine 37 in tRNAs.</text>
</comment>
<reference evidence="14 15" key="1">
    <citation type="submission" date="2020-03" db="EMBL/GenBank/DDBJ databases">
        <title>Metabolic flexibility allows generalist bacteria to become dominant in a frequently disturbed ecosystem.</title>
        <authorList>
            <person name="Chen Y.-J."/>
            <person name="Leung P.M."/>
            <person name="Bay S.K."/>
            <person name="Hugenholtz P."/>
            <person name="Kessler A.J."/>
            <person name="Shelley G."/>
            <person name="Waite D.W."/>
            <person name="Cook P.L."/>
            <person name="Greening C."/>
        </authorList>
    </citation>
    <scope>NUCLEOTIDE SEQUENCE [LARGE SCALE GENOMIC DNA]</scope>
    <source>
        <strain evidence="14">SS_bin_28</strain>
    </source>
</reference>
<dbReference type="GO" id="GO:0005737">
    <property type="term" value="C:cytoplasm"/>
    <property type="evidence" value="ECO:0007669"/>
    <property type="project" value="UniProtKB-SubCell"/>
</dbReference>
<dbReference type="PANTHER" id="PTHR30544:SF5">
    <property type="entry name" value="RADICAL SAM CORE DOMAIN-CONTAINING PROTEIN"/>
    <property type="match status" value="1"/>
</dbReference>
<comment type="caution">
    <text evidence="14">The sequence shown here is derived from an EMBL/GenBank/DDBJ whole genome shotgun (WGS) entry which is preliminary data.</text>
</comment>
<dbReference type="InterPro" id="IPR048641">
    <property type="entry name" value="RlmN_N"/>
</dbReference>
<feature type="active site" description="Proton acceptor" evidence="12">
    <location>
        <position position="91"/>
    </location>
</feature>
<evidence type="ECO:0000256" key="10">
    <source>
        <dbReference type="ARBA" id="ARBA00023004"/>
    </source>
</evidence>
<comment type="miscellaneous">
    <text evidence="12">Reaction proceeds by a ping-pong mechanism involving intermediate methylation of a conserved cysteine residue.</text>
</comment>
<feature type="binding site" evidence="12">
    <location>
        <position position="115"/>
    </location>
    <ligand>
        <name>[4Fe-4S] cluster</name>
        <dbReference type="ChEBI" id="CHEBI:49883"/>
        <note>4Fe-4S-S-AdoMet</note>
    </ligand>
</feature>
<dbReference type="InterPro" id="IPR013785">
    <property type="entry name" value="Aldolase_TIM"/>
</dbReference>
<dbReference type="AlphaFoldDB" id="A0A7Y2H0N6"/>
<dbReference type="SFLD" id="SFLDF00275">
    <property type="entry name" value="adenosine_C2_methyltransferase"/>
    <property type="match status" value="1"/>
</dbReference>
<comment type="cofactor">
    <cofactor evidence="12">
        <name>[4Fe-4S] cluster</name>
        <dbReference type="ChEBI" id="CHEBI:49883"/>
    </cofactor>
    <text evidence="12">Binds 1 [4Fe-4S] cluster. The cluster is coordinated with 3 cysteines and an exchangeable S-adenosyl-L-methionine.</text>
</comment>
<comment type="similarity">
    <text evidence="12">Belongs to the radical SAM superfamily. RlmN family.</text>
</comment>
<dbReference type="EC" id="2.1.1.192" evidence="12"/>
<evidence type="ECO:0000259" key="13">
    <source>
        <dbReference type="PROSITE" id="PS51918"/>
    </source>
</evidence>
<evidence type="ECO:0000256" key="12">
    <source>
        <dbReference type="HAMAP-Rule" id="MF_01849"/>
    </source>
</evidence>
<dbReference type="PROSITE" id="PS51918">
    <property type="entry name" value="RADICAL_SAM"/>
    <property type="match status" value="1"/>
</dbReference>
<dbReference type="GO" id="GO:0030488">
    <property type="term" value="P:tRNA methylation"/>
    <property type="evidence" value="ECO:0007669"/>
    <property type="project" value="UniProtKB-UniRule"/>
</dbReference>
<dbReference type="GO" id="GO:0051539">
    <property type="term" value="F:4 iron, 4 sulfur cluster binding"/>
    <property type="evidence" value="ECO:0007669"/>
    <property type="project" value="UniProtKB-UniRule"/>
</dbReference>
<sequence length="349" mass="39657">MESFFEYTQDELKEWFRERKEQPYRANQLFNNIYRRELTNFQEMTDLPLELRGQLAESFDLGVVKNTKVQESQEDNSKKYLWELPDGKVIESVFMEADYRETICFSTQVGCAFNCSFCITAKMGRIRQLTAGEIVAQIFHLIRLHKSTERGINLVAMGMGEPLDNLDALLKAIAIIRPDNGLGIVPKRITISTVGVVPGIDRLAEEAPTLKLALSLNATTNEVRRQLMPVTKKYPLEVLLPAIERYSRASKHPIMLEYVMIRGLNDTLDDAKRLANIANRFPSKVNVIPFNPSELFPYERPLPEEVHRFAGELAKRHSGTTVRYSKGLDILAACGQLGYDQVLAKQTTA</sequence>
<evidence type="ECO:0000256" key="9">
    <source>
        <dbReference type="ARBA" id="ARBA00022723"/>
    </source>
</evidence>
<dbReference type="Pfam" id="PF04055">
    <property type="entry name" value="Radical_SAM"/>
    <property type="match status" value="1"/>
</dbReference>
<feature type="binding site" evidence="12">
    <location>
        <position position="118"/>
    </location>
    <ligand>
        <name>[4Fe-4S] cluster</name>
        <dbReference type="ChEBI" id="CHEBI:49883"/>
        <note>4Fe-4S-S-AdoMet</note>
    </ligand>
</feature>
<dbReference type="PIRSF" id="PIRSF006004">
    <property type="entry name" value="CHP00048"/>
    <property type="match status" value="1"/>
</dbReference>
<dbReference type="PANTHER" id="PTHR30544">
    <property type="entry name" value="23S RRNA METHYLTRANSFERASE"/>
    <property type="match status" value="1"/>
</dbReference>
<keyword evidence="2 12" id="KW-0004">4Fe-4S</keyword>
<dbReference type="GO" id="GO:0070040">
    <property type="term" value="F:rRNA (adenine(2503)-C2-)-methyltransferase activity"/>
    <property type="evidence" value="ECO:0007669"/>
    <property type="project" value="UniProtKB-UniRule"/>
</dbReference>
<dbReference type="InterPro" id="IPR007197">
    <property type="entry name" value="rSAM"/>
</dbReference>
<comment type="subcellular location">
    <subcellularLocation>
        <location evidence="1 12">Cytoplasm</location>
    </subcellularLocation>
</comment>
<evidence type="ECO:0000256" key="2">
    <source>
        <dbReference type="ARBA" id="ARBA00022485"/>
    </source>
</evidence>
<dbReference type="CDD" id="cd01335">
    <property type="entry name" value="Radical_SAM"/>
    <property type="match status" value="1"/>
</dbReference>
<evidence type="ECO:0000256" key="4">
    <source>
        <dbReference type="ARBA" id="ARBA00022552"/>
    </source>
</evidence>
<organism evidence="14 15">
    <name type="scientific">Eiseniibacteriota bacterium</name>
    <dbReference type="NCBI Taxonomy" id="2212470"/>
    <lineage>
        <taxon>Bacteria</taxon>
        <taxon>Candidatus Eiseniibacteriota</taxon>
    </lineage>
</organism>
<dbReference type="GO" id="GO:0000049">
    <property type="term" value="F:tRNA binding"/>
    <property type="evidence" value="ECO:0007669"/>
    <property type="project" value="UniProtKB-UniRule"/>
</dbReference>
<dbReference type="InterPro" id="IPR058240">
    <property type="entry name" value="rSAM_sf"/>
</dbReference>
<feature type="active site" description="S-methylcysteine intermediate" evidence="12">
    <location>
        <position position="334"/>
    </location>
</feature>
<feature type="binding site" evidence="12">
    <location>
        <position position="291"/>
    </location>
    <ligand>
        <name>S-adenosyl-L-methionine</name>
        <dbReference type="ChEBI" id="CHEBI:59789"/>
    </ligand>
</feature>
<feature type="binding site" evidence="12">
    <location>
        <begin position="215"/>
        <end position="217"/>
    </location>
    <ligand>
        <name>S-adenosyl-L-methionine</name>
        <dbReference type="ChEBI" id="CHEBI:59789"/>
    </ligand>
</feature>
<feature type="binding site" evidence="12">
    <location>
        <begin position="160"/>
        <end position="161"/>
    </location>
    <ligand>
        <name>S-adenosyl-L-methionine</name>
        <dbReference type="ChEBI" id="CHEBI:59789"/>
    </ligand>
</feature>
<feature type="binding site" evidence="12">
    <location>
        <position position="192"/>
    </location>
    <ligand>
        <name>S-adenosyl-L-methionine</name>
        <dbReference type="ChEBI" id="CHEBI:59789"/>
    </ligand>
</feature>
<dbReference type="Pfam" id="PF21016">
    <property type="entry name" value="RlmN_N"/>
    <property type="match status" value="1"/>
</dbReference>
<comment type="caution">
    <text evidence="12">Lacks conserved residue(s) required for the propagation of feature annotation.</text>
</comment>
<dbReference type="EMBL" id="JABDJR010000002">
    <property type="protein sequence ID" value="NNF05121.1"/>
    <property type="molecule type" value="Genomic_DNA"/>
</dbReference>
<dbReference type="InterPro" id="IPR040072">
    <property type="entry name" value="Methyltransferase_A"/>
</dbReference>
<dbReference type="GO" id="GO:0070475">
    <property type="term" value="P:rRNA base methylation"/>
    <property type="evidence" value="ECO:0007669"/>
    <property type="project" value="UniProtKB-UniRule"/>
</dbReference>